<dbReference type="InterPro" id="IPR011050">
    <property type="entry name" value="Pectin_lyase_fold/virulence"/>
</dbReference>
<dbReference type="STRING" id="119641.SAMN05421842_1451"/>
<evidence type="ECO:0000313" key="3">
    <source>
        <dbReference type="Proteomes" id="UP000199263"/>
    </source>
</evidence>
<dbReference type="InterPro" id="IPR006626">
    <property type="entry name" value="PbH1"/>
</dbReference>
<dbReference type="SMART" id="SM00710">
    <property type="entry name" value="PbH1"/>
    <property type="match status" value="6"/>
</dbReference>
<dbReference type="InterPro" id="IPR012334">
    <property type="entry name" value="Pectin_lyas_fold"/>
</dbReference>
<dbReference type="AlphaFoldDB" id="A0A1I1S647"/>
<dbReference type="Proteomes" id="UP000199263">
    <property type="component" value="Unassembled WGS sequence"/>
</dbReference>
<sequence>MIQNVNDLINNINKQEKISLVANKYIFTSLLIIGNTSNIIGNGSTLMGPILICTDVIISNITFSNFENIISITSDCSVTFNDCTFLGNNENTAITLEKEFNSSINLENCMFSNFLSGISINENNTLSLLKNCSFQFCTTAIDKVVSNSSIKISSITNNFMFNSNDAIFLKFNESFHIEDYYNFCFELCSNNNYARIFGEVNNQTFDTACFYVDTLKELNSVLNTCSHCATVFLKDGMYELNEGIYTSGILIATSIHLIGINSPTLYKAQLNSIEYAITINTSNVIIENLKIDGGENYALRDGIHFEELGGLNIKIKNIDISRIARRGISVWGKDTCNCTISNCKFTYIKEQCAIYCFKNLFIYKCSFKNLKVALNCTANSSVTFEDNLFENIYCCLLNDNPSFNNIYQKNNIFNFVKNLFMLSEF</sequence>
<name>A0A1I1S647_9CLOT</name>
<protein>
    <submittedName>
        <fullName evidence="2">Right handed beta helix region</fullName>
    </submittedName>
</protein>
<feature type="domain" description="Right handed beta helix" evidence="1">
    <location>
        <begin position="258"/>
        <end position="389"/>
    </location>
</feature>
<dbReference type="Pfam" id="PF13229">
    <property type="entry name" value="Beta_helix"/>
    <property type="match status" value="1"/>
</dbReference>
<accession>A0A1I1S647</accession>
<evidence type="ECO:0000259" key="1">
    <source>
        <dbReference type="Pfam" id="PF13229"/>
    </source>
</evidence>
<gene>
    <name evidence="2" type="ORF">SAMN05421842_1451</name>
</gene>
<dbReference type="InterPro" id="IPR039448">
    <property type="entry name" value="Beta_helix"/>
</dbReference>
<dbReference type="SUPFAM" id="SSF51126">
    <property type="entry name" value="Pectin lyase-like"/>
    <property type="match status" value="1"/>
</dbReference>
<proteinExistence type="predicted"/>
<dbReference type="Gene3D" id="2.160.20.10">
    <property type="entry name" value="Single-stranded right-handed beta-helix, Pectin lyase-like"/>
    <property type="match status" value="1"/>
</dbReference>
<dbReference type="OrthoDB" id="1952641at2"/>
<keyword evidence="3" id="KW-1185">Reference proteome</keyword>
<dbReference type="RefSeq" id="WP_090094391.1">
    <property type="nucleotide sequence ID" value="NZ_FOMG01000045.1"/>
</dbReference>
<dbReference type="EMBL" id="FOMG01000045">
    <property type="protein sequence ID" value="SFD41985.1"/>
    <property type="molecule type" value="Genomic_DNA"/>
</dbReference>
<evidence type="ECO:0000313" key="2">
    <source>
        <dbReference type="EMBL" id="SFD41985.1"/>
    </source>
</evidence>
<organism evidence="2 3">
    <name type="scientific">Clostridium uliginosum</name>
    <dbReference type="NCBI Taxonomy" id="119641"/>
    <lineage>
        <taxon>Bacteria</taxon>
        <taxon>Bacillati</taxon>
        <taxon>Bacillota</taxon>
        <taxon>Clostridia</taxon>
        <taxon>Eubacteriales</taxon>
        <taxon>Clostridiaceae</taxon>
        <taxon>Clostridium</taxon>
    </lineage>
</organism>
<reference evidence="2 3" key="1">
    <citation type="submission" date="2016-10" db="EMBL/GenBank/DDBJ databases">
        <authorList>
            <person name="de Groot N.N."/>
        </authorList>
    </citation>
    <scope>NUCLEOTIDE SEQUENCE [LARGE SCALE GENOMIC DNA]</scope>
    <source>
        <strain evidence="2 3">DSM 12992</strain>
    </source>
</reference>